<comment type="caution">
    <text evidence="2">The sequence shown here is derived from an EMBL/GenBank/DDBJ whole genome shotgun (WGS) entry which is preliminary data.</text>
</comment>
<dbReference type="EMBL" id="VMBG01000002">
    <property type="protein sequence ID" value="TSJ76863.1"/>
    <property type="molecule type" value="Genomic_DNA"/>
</dbReference>
<dbReference type="OrthoDB" id="186864at2"/>
<keyword evidence="1" id="KW-0472">Membrane</keyword>
<gene>
    <name evidence="2" type="ORF">FPL22_12140</name>
</gene>
<sequence>MTEPLSNADDLKHIEQRQPLQHKGLRRFAPFWIRRTSKGWQVQVFWKWLAVSLVILGIMGWLGGASAAYVFVKYKRGFTEARFTDIMFLRWDAYQVSAGDFFIKNAQEDLKKQKFREAFYGLRLGLIKSPANKEGRLLLAQFYGLWKRPDLTRQTLLDGFAYHKNDTDYLKTLFSFLLQQQDDQQVISYYKQLLGNDSTISPRNQLVALAAASSCYFRGNYDEAEAILQRYQLEGSRDGRLLIARINWETGARDQAIDRLRALASEMPNDEELYTQTVTYLREAGRDDEARRESFVRALANPRNARARIDQLYAYQKEGDAASVKSNVEEIFNDFSSDPNALLALADFAANSGDPVLARRIYDHAKARNLNWEGAALMTVEANIVAKKYQAAIEMVRLLQSENPDWNKRYYSVFNGLQAIAHYGLGDAEAAQLFLNNFLGQNNVRADNLIAVSKRLLTVGAKAQARQVLDQAVQADPLNQAALSNLVQLDLDLNNTPPLAANVRKLLAMRKPSQAVLRSAYRQLGSDLFLFSPDRTALLQDLRAALTVSLSKS</sequence>
<keyword evidence="1" id="KW-0812">Transmembrane</keyword>
<dbReference type="Gene3D" id="1.25.40.10">
    <property type="entry name" value="Tetratricopeptide repeat domain"/>
    <property type="match status" value="2"/>
</dbReference>
<evidence type="ECO:0000313" key="3">
    <source>
        <dbReference type="Proteomes" id="UP000315648"/>
    </source>
</evidence>
<protein>
    <recommendedName>
        <fullName evidence="4">Tetratricopeptide repeat protein</fullName>
    </recommendedName>
</protein>
<evidence type="ECO:0008006" key="4">
    <source>
        <dbReference type="Google" id="ProtNLM"/>
    </source>
</evidence>
<dbReference type="InterPro" id="IPR011990">
    <property type="entry name" value="TPR-like_helical_dom_sf"/>
</dbReference>
<keyword evidence="3" id="KW-1185">Reference proteome</keyword>
<accession>A0A556QJN8</accession>
<reference evidence="2 3" key="1">
    <citation type="submission" date="2019-07" db="EMBL/GenBank/DDBJ databases">
        <title>Description of 53C-WASEF.</title>
        <authorList>
            <person name="Pitt A."/>
            <person name="Hahn M.W."/>
        </authorList>
    </citation>
    <scope>NUCLEOTIDE SEQUENCE [LARGE SCALE GENOMIC DNA]</scope>
    <source>
        <strain evidence="2 3">53C-WASEF</strain>
    </source>
</reference>
<dbReference type="RefSeq" id="WP_144230684.1">
    <property type="nucleotide sequence ID" value="NZ_CBCRVV010000017.1"/>
</dbReference>
<evidence type="ECO:0000313" key="2">
    <source>
        <dbReference type="EMBL" id="TSJ76863.1"/>
    </source>
</evidence>
<dbReference type="AlphaFoldDB" id="A0A556QJN8"/>
<organism evidence="2 3">
    <name type="scientific">Rariglobus hedericola</name>
    <dbReference type="NCBI Taxonomy" id="2597822"/>
    <lineage>
        <taxon>Bacteria</taxon>
        <taxon>Pseudomonadati</taxon>
        <taxon>Verrucomicrobiota</taxon>
        <taxon>Opitutia</taxon>
        <taxon>Opitutales</taxon>
        <taxon>Opitutaceae</taxon>
        <taxon>Rariglobus</taxon>
    </lineage>
</organism>
<feature type="transmembrane region" description="Helical" evidence="1">
    <location>
        <begin position="48"/>
        <end position="72"/>
    </location>
</feature>
<name>A0A556QJN8_9BACT</name>
<evidence type="ECO:0000256" key="1">
    <source>
        <dbReference type="SAM" id="Phobius"/>
    </source>
</evidence>
<keyword evidence="1" id="KW-1133">Transmembrane helix</keyword>
<dbReference type="SUPFAM" id="SSF48452">
    <property type="entry name" value="TPR-like"/>
    <property type="match status" value="2"/>
</dbReference>
<proteinExistence type="predicted"/>
<dbReference type="Proteomes" id="UP000315648">
    <property type="component" value="Unassembled WGS sequence"/>
</dbReference>